<protein>
    <submittedName>
        <fullName evidence="4">Uncharacterized protein</fullName>
    </submittedName>
</protein>
<dbReference type="PANTHER" id="PTHR13068">
    <property type="entry name" value="CGI-12 PROTEIN-RELATED"/>
    <property type="match status" value="1"/>
</dbReference>
<dbReference type="AlphaFoldDB" id="A0ABD3E0F4"/>
<organism evidence="4 5">
    <name type="scientific">Castilleja foliolosa</name>
    <dbReference type="NCBI Taxonomy" id="1961234"/>
    <lineage>
        <taxon>Eukaryota</taxon>
        <taxon>Viridiplantae</taxon>
        <taxon>Streptophyta</taxon>
        <taxon>Embryophyta</taxon>
        <taxon>Tracheophyta</taxon>
        <taxon>Spermatophyta</taxon>
        <taxon>Magnoliopsida</taxon>
        <taxon>eudicotyledons</taxon>
        <taxon>Gunneridae</taxon>
        <taxon>Pentapetalae</taxon>
        <taxon>asterids</taxon>
        <taxon>lamiids</taxon>
        <taxon>Lamiales</taxon>
        <taxon>Orobanchaceae</taxon>
        <taxon>Pedicularideae</taxon>
        <taxon>Castillejinae</taxon>
        <taxon>Castilleja</taxon>
    </lineage>
</organism>
<proteinExistence type="inferred from homology"/>
<dbReference type="Gene3D" id="1.25.70.10">
    <property type="entry name" value="Transcription termination factor 3, mitochondrial"/>
    <property type="match status" value="2"/>
</dbReference>
<dbReference type="Proteomes" id="UP001632038">
    <property type="component" value="Unassembled WGS sequence"/>
</dbReference>
<dbReference type="GO" id="GO:0006353">
    <property type="term" value="P:DNA-templated transcription termination"/>
    <property type="evidence" value="ECO:0007669"/>
    <property type="project" value="UniProtKB-KW"/>
</dbReference>
<gene>
    <name evidence="4" type="ORF">CASFOL_008943</name>
</gene>
<keyword evidence="3" id="KW-0809">Transit peptide</keyword>
<dbReference type="PANTHER" id="PTHR13068:SF166">
    <property type="entry name" value="TRANSCRIPTION TERMINATION FACTOR MTERF15, MITOCHONDRIAL-LIKE"/>
    <property type="match status" value="1"/>
</dbReference>
<keyword evidence="2" id="KW-0804">Transcription</keyword>
<comment type="similarity">
    <text evidence="1">Belongs to the mTERF family.</text>
</comment>
<accession>A0ABD3E0F4</accession>
<comment type="caution">
    <text evidence="4">The sequence shown here is derived from an EMBL/GenBank/DDBJ whole genome shotgun (WGS) entry which is preliminary data.</text>
</comment>
<evidence type="ECO:0000313" key="4">
    <source>
        <dbReference type="EMBL" id="KAL3647975.1"/>
    </source>
</evidence>
<name>A0ABD3E0F4_9LAMI</name>
<dbReference type="Pfam" id="PF02536">
    <property type="entry name" value="mTERF"/>
    <property type="match status" value="2"/>
</dbReference>
<dbReference type="SMART" id="SM00733">
    <property type="entry name" value="Mterf"/>
    <property type="match status" value="5"/>
</dbReference>
<keyword evidence="2" id="KW-0806">Transcription termination</keyword>
<dbReference type="EMBL" id="JAVIJP010000009">
    <property type="protein sequence ID" value="KAL3647975.1"/>
    <property type="molecule type" value="Genomic_DNA"/>
</dbReference>
<evidence type="ECO:0000256" key="3">
    <source>
        <dbReference type="ARBA" id="ARBA00022946"/>
    </source>
</evidence>
<reference evidence="5" key="1">
    <citation type="journal article" date="2024" name="IScience">
        <title>Strigolactones Initiate the Formation of Haustorium-like Structures in Castilleja.</title>
        <authorList>
            <person name="Buerger M."/>
            <person name="Peterson D."/>
            <person name="Chory J."/>
        </authorList>
    </citation>
    <scope>NUCLEOTIDE SEQUENCE [LARGE SCALE GENOMIC DNA]</scope>
</reference>
<dbReference type="InterPro" id="IPR038538">
    <property type="entry name" value="MTERF_sf"/>
</dbReference>
<sequence length="375" mass="42294">MFGIFCRRSLRGFPKDRIFNYQQFWASPNAVLVRPCSSAVCENASEKAFIVAYLINSCGLSSNDAVLASKKVHFKSPEKPNAVLDLLKSYEFTNDDISRIIASMPDILTSCPNKTLSPKLQFLQSIGVPLPVLAHNLSVCPSILRSSLKNFLIPLYNCLRNLLGSDEGVVHVFSRAPRAFSRCWSSGYYLPVSFLREKGVPESSIVSLVMYNPPFLGTSKNKLAKLLLGMSESTLKHKMEVYRRYGWSESETIGTFLRYPYCLKFSEKKIRANMDFLVNELGWKALDVAESPVLLGLSLETRIKPRCLVARVLSDKGLANVARLSPFLTLSEKRFLERYIFKYEKDVPELLDIYLGRVEPSGMDFDSSTDTDTEN</sequence>
<evidence type="ECO:0000256" key="2">
    <source>
        <dbReference type="ARBA" id="ARBA00022472"/>
    </source>
</evidence>
<keyword evidence="2" id="KW-0805">Transcription regulation</keyword>
<dbReference type="InterPro" id="IPR003690">
    <property type="entry name" value="MTERF"/>
</dbReference>
<evidence type="ECO:0000256" key="1">
    <source>
        <dbReference type="ARBA" id="ARBA00007692"/>
    </source>
</evidence>
<keyword evidence="5" id="KW-1185">Reference proteome</keyword>
<evidence type="ECO:0000313" key="5">
    <source>
        <dbReference type="Proteomes" id="UP001632038"/>
    </source>
</evidence>
<dbReference type="FunFam" id="1.25.70.10:FF:000001">
    <property type="entry name" value="Mitochondrial transcription termination factor-like"/>
    <property type="match status" value="1"/>
</dbReference>